<name>A0AAD2AC46_9LAMI</name>
<dbReference type="SMART" id="SM00271">
    <property type="entry name" value="DnaJ"/>
    <property type="match status" value="1"/>
</dbReference>
<dbReference type="EMBL" id="OU503056">
    <property type="protein sequence ID" value="CAI9785438.1"/>
    <property type="molecule type" value="Genomic_DNA"/>
</dbReference>
<evidence type="ECO:0000259" key="1">
    <source>
        <dbReference type="PROSITE" id="PS50076"/>
    </source>
</evidence>
<dbReference type="InterPro" id="IPR018253">
    <property type="entry name" value="DnaJ_domain_CS"/>
</dbReference>
<dbReference type="InterPro" id="IPR001623">
    <property type="entry name" value="DnaJ_domain"/>
</dbReference>
<dbReference type="InterPro" id="IPR036869">
    <property type="entry name" value="J_dom_sf"/>
</dbReference>
<accession>A0AAD2AC46</accession>
<dbReference type="CDD" id="cd06257">
    <property type="entry name" value="DnaJ"/>
    <property type="match status" value="1"/>
</dbReference>
<dbReference type="AlphaFoldDB" id="A0AAD2AC46"/>
<dbReference type="PANTHER" id="PTHR44743">
    <property type="entry name" value="PUTATIVE, EXPRESSED-RELATED"/>
    <property type="match status" value="1"/>
</dbReference>
<sequence length="187" mass="21613">MESSGGPPSYYSILGVDAQSSDEEIRRAYHKLAMQWHPDKWTNNPTQLGEAKQKFQQIQEAYSVLSDHSKRTIYNAGVYDPDDDDDEVEGFVDFLEEMMSLMNDVRMEGKTYRIEKLQSTFWEMARGFEIPQWTSSQQSMYEWQWCSGHDLYSSGTALGSSWEASLIEGNPHLHRSAFEMHAANRFC</sequence>
<feature type="domain" description="J" evidence="1">
    <location>
        <begin position="9"/>
        <end position="78"/>
    </location>
</feature>
<dbReference type="SUPFAM" id="SSF46565">
    <property type="entry name" value="Chaperone J-domain"/>
    <property type="match status" value="1"/>
</dbReference>
<evidence type="ECO:0000313" key="2">
    <source>
        <dbReference type="EMBL" id="CAI9785438.1"/>
    </source>
</evidence>
<dbReference type="Gene3D" id="1.10.287.110">
    <property type="entry name" value="DnaJ domain"/>
    <property type="match status" value="1"/>
</dbReference>
<dbReference type="PANTHER" id="PTHR44743:SF10">
    <property type="entry name" value="J DOMAIN-CONTAINING PROTEIN"/>
    <property type="match status" value="1"/>
</dbReference>
<dbReference type="PRINTS" id="PR00625">
    <property type="entry name" value="JDOMAIN"/>
</dbReference>
<gene>
    <name evidence="2" type="ORF">FPE_LOCUS32868</name>
</gene>
<proteinExistence type="predicted"/>
<dbReference type="Pfam" id="PF00226">
    <property type="entry name" value="DnaJ"/>
    <property type="match status" value="1"/>
</dbReference>
<organism evidence="2 3">
    <name type="scientific">Fraxinus pennsylvanica</name>
    <dbReference type="NCBI Taxonomy" id="56036"/>
    <lineage>
        <taxon>Eukaryota</taxon>
        <taxon>Viridiplantae</taxon>
        <taxon>Streptophyta</taxon>
        <taxon>Embryophyta</taxon>
        <taxon>Tracheophyta</taxon>
        <taxon>Spermatophyta</taxon>
        <taxon>Magnoliopsida</taxon>
        <taxon>eudicotyledons</taxon>
        <taxon>Gunneridae</taxon>
        <taxon>Pentapetalae</taxon>
        <taxon>asterids</taxon>
        <taxon>lamiids</taxon>
        <taxon>Lamiales</taxon>
        <taxon>Oleaceae</taxon>
        <taxon>Oleeae</taxon>
        <taxon>Fraxinus</taxon>
    </lineage>
</organism>
<evidence type="ECO:0000313" key="3">
    <source>
        <dbReference type="Proteomes" id="UP000834106"/>
    </source>
</evidence>
<dbReference type="PROSITE" id="PS00636">
    <property type="entry name" value="DNAJ_1"/>
    <property type="match status" value="1"/>
</dbReference>
<protein>
    <recommendedName>
        <fullName evidence="1">J domain-containing protein</fullName>
    </recommendedName>
</protein>
<reference evidence="2" key="1">
    <citation type="submission" date="2023-05" db="EMBL/GenBank/DDBJ databases">
        <authorList>
            <person name="Huff M."/>
        </authorList>
    </citation>
    <scope>NUCLEOTIDE SEQUENCE</scope>
</reference>
<dbReference type="PROSITE" id="PS50076">
    <property type="entry name" value="DNAJ_2"/>
    <property type="match status" value="1"/>
</dbReference>
<keyword evidence="3" id="KW-1185">Reference proteome</keyword>
<dbReference type="Proteomes" id="UP000834106">
    <property type="component" value="Chromosome 21"/>
</dbReference>